<dbReference type="OrthoDB" id="3855415at2"/>
<reference evidence="1 2" key="1">
    <citation type="submission" date="2018-06" db="EMBL/GenBank/DDBJ databases">
        <title>Streptacidiphilus pinicola sp. nov., isolated from pine grove soil.</title>
        <authorList>
            <person name="Roh S.G."/>
            <person name="Park S."/>
            <person name="Kim M.-K."/>
            <person name="Yun B.-R."/>
            <person name="Park J."/>
            <person name="Kim M.J."/>
            <person name="Kim Y.S."/>
            <person name="Kim S.B."/>
        </authorList>
    </citation>
    <scope>NUCLEOTIDE SEQUENCE [LARGE SCALE GENOMIC DNA]</scope>
    <source>
        <strain evidence="1 2">MMS16-CNU450</strain>
    </source>
</reference>
<comment type="caution">
    <text evidence="1">The sequence shown here is derived from an EMBL/GenBank/DDBJ whole genome shotgun (WGS) entry which is preliminary data.</text>
</comment>
<proteinExistence type="predicted"/>
<dbReference type="GO" id="GO:0005524">
    <property type="term" value="F:ATP binding"/>
    <property type="evidence" value="ECO:0007669"/>
    <property type="project" value="TreeGrafter"/>
</dbReference>
<dbReference type="PANTHER" id="PTHR30115:SF11">
    <property type="entry name" value="NITROGEN REGULATORY PROTEIN P-II HOMOLOG"/>
    <property type="match status" value="1"/>
</dbReference>
<gene>
    <name evidence="1" type="ORF">DN069_28380</name>
</gene>
<dbReference type="Pfam" id="PF00543">
    <property type="entry name" value="P-II"/>
    <property type="match status" value="1"/>
</dbReference>
<dbReference type="PANTHER" id="PTHR30115">
    <property type="entry name" value="NITROGEN REGULATORY PROTEIN P-II"/>
    <property type="match status" value="1"/>
</dbReference>
<dbReference type="RefSeq" id="WP_111505714.1">
    <property type="nucleotide sequence ID" value="NZ_QKYN01000118.1"/>
</dbReference>
<dbReference type="Gene3D" id="3.30.70.120">
    <property type="match status" value="1"/>
</dbReference>
<name>A0A2X0ICK8_9ACTN</name>
<dbReference type="SMART" id="SM00938">
    <property type="entry name" value="P-II"/>
    <property type="match status" value="1"/>
</dbReference>
<dbReference type="InterPro" id="IPR011322">
    <property type="entry name" value="N-reg_PII-like_a/b"/>
</dbReference>
<dbReference type="PROSITE" id="PS51343">
    <property type="entry name" value="PII_GLNB_DOM"/>
    <property type="match status" value="1"/>
</dbReference>
<evidence type="ECO:0000313" key="2">
    <source>
        <dbReference type="Proteomes" id="UP000248889"/>
    </source>
</evidence>
<dbReference type="InterPro" id="IPR015867">
    <property type="entry name" value="N-reg_PII/ATP_PRibTrfase_C"/>
</dbReference>
<dbReference type="GO" id="GO:0006808">
    <property type="term" value="P:regulation of nitrogen utilization"/>
    <property type="evidence" value="ECO:0007669"/>
    <property type="project" value="InterPro"/>
</dbReference>
<sequence length="107" mass="11673">MKLITAVLPASGFERVHEALRTLGIPGVTVTTVFARGVGRIHDEVYRGARRRVELQPAVRLDLVVADGDAADVIHVIAVAGVRGTVWITPVERVVRIRTREWGEAAL</sequence>
<keyword evidence="2" id="KW-1185">Reference proteome</keyword>
<protein>
    <submittedName>
        <fullName evidence="1">P-II family nitrogen regulator</fullName>
    </submittedName>
</protein>
<dbReference type="GO" id="GO:0005829">
    <property type="term" value="C:cytosol"/>
    <property type="evidence" value="ECO:0007669"/>
    <property type="project" value="TreeGrafter"/>
</dbReference>
<organism evidence="1 2">
    <name type="scientific">Streptacidiphilus pinicola</name>
    <dbReference type="NCBI Taxonomy" id="2219663"/>
    <lineage>
        <taxon>Bacteria</taxon>
        <taxon>Bacillati</taxon>
        <taxon>Actinomycetota</taxon>
        <taxon>Actinomycetes</taxon>
        <taxon>Kitasatosporales</taxon>
        <taxon>Streptomycetaceae</taxon>
        <taxon>Streptacidiphilus</taxon>
    </lineage>
</organism>
<dbReference type="Proteomes" id="UP000248889">
    <property type="component" value="Unassembled WGS sequence"/>
</dbReference>
<evidence type="ECO:0000313" key="1">
    <source>
        <dbReference type="EMBL" id="RAG82237.1"/>
    </source>
</evidence>
<dbReference type="SUPFAM" id="SSF54913">
    <property type="entry name" value="GlnB-like"/>
    <property type="match status" value="1"/>
</dbReference>
<dbReference type="AlphaFoldDB" id="A0A2X0ICK8"/>
<dbReference type="PRINTS" id="PR00340">
    <property type="entry name" value="PIIGLNB"/>
</dbReference>
<accession>A0A2X0ICK8</accession>
<dbReference type="GO" id="GO:0030234">
    <property type="term" value="F:enzyme regulator activity"/>
    <property type="evidence" value="ECO:0007669"/>
    <property type="project" value="InterPro"/>
</dbReference>
<dbReference type="InterPro" id="IPR002187">
    <property type="entry name" value="N-reg_PII"/>
</dbReference>
<dbReference type="EMBL" id="QKYN01000118">
    <property type="protein sequence ID" value="RAG82237.1"/>
    <property type="molecule type" value="Genomic_DNA"/>
</dbReference>